<evidence type="ECO:0000313" key="15">
    <source>
        <dbReference type="Proteomes" id="UP001216139"/>
    </source>
</evidence>
<feature type="signal peptide" evidence="11">
    <location>
        <begin position="1"/>
        <end position="21"/>
    </location>
</feature>
<feature type="chain" id="PRO_5045976223" evidence="11">
    <location>
        <begin position="22"/>
        <end position="1049"/>
    </location>
</feature>
<sequence>MKKILLNFLWVLIIMGSNAYAQTRTVTGTVTGKDDGLPLPGVSVVVKGTKTGTQTGPDGSYGIKVAPGQSLVFTFVGFASQTHIPSGDRLNVTLTGSASALNEVVVVGYGTQVKRDNIASISNVKGKDLAEQPVQNFQQSLGGRAAGVQVSIGSSVVNNQPTIRIRGINSLALSSQPLFIIDGIPSFSDNTNGSSATSSPLSAIDPNDIESIDVLKDAAATAIYGSRAANGVVVVTTKKGKKGKTVVSMDNWIGVSKVMRLPDLLNAQQYVTLKNEALTNAGLFNPTTTYFALGTDASGNTINTNWFDYVYRTGKAYNSSIAISGANDNTSYYLSANYSNQDGVLAKNGYERKGINANIDHKVSKIITLGAKVAYSNESNLSATTSGSQSGEAFNIAGLGRIPLVSPPNVSPYNNDGSYNLSGNTLGLGANKGISTSYYNIVPILDLNRSNSYVNHITSNIYLQVKPLSWITLKTMYGIDNFLVDNDIFQSPVHGDGAPNGSATATYSKNMRWVWDNTAQFDHSFGKHSLSLLAGNEQQRDIVRGFGLNRTIISDPSFNVVQAGYATTVTSGLSYGDNYLVSFFGRLNYDFDKKYYLTGTLRQDQDSRFGPDKKKGIFASAAAGWEITREKFWSAIGADKIFSSFKIRGSYGKVGNNLGLSNYASYGLYANGLYNGAATLAYNQTGNNLLGWETSRKTDIGFNFGVLKDRITGEVAYYKNNISGLIFQVREAPSAGLPTDPYVNIGNMYNKGLEITLNADAIRTKDFTWTSSFNISFNQNKLTSIVPGITRLTQQSSANETTNINEVGHSVGSLYIIRTAGVDPATGRRIFINGQNQKVYYNYAGGNLAWTYADGSKAPAITQASDAVNYANTAPKEIGGFTNTFRYKNFDLNVLLTYQLGYQIYWGTHAGLLDQRFWNNSTEVLNRWTTPGQVTNIPKVVYGDNVSNGSSLPLDINVFNGNFLKLKSLNFGYSLPKELLSRFGISNLRFYVSGYNLAMITKYPGPDPEVSSNGPGNTSTGFTSNSTQGVDRNSAANARTYTAGFSVKF</sequence>
<name>A0ABY7T7V5_9SPHI</name>
<keyword evidence="11" id="KW-0732">Signal</keyword>
<dbReference type="InterPro" id="IPR036942">
    <property type="entry name" value="Beta-barrel_TonB_sf"/>
</dbReference>
<keyword evidence="2 8" id="KW-0813">Transport</keyword>
<evidence type="ECO:0000259" key="13">
    <source>
        <dbReference type="Pfam" id="PF07715"/>
    </source>
</evidence>
<evidence type="ECO:0000256" key="1">
    <source>
        <dbReference type="ARBA" id="ARBA00004571"/>
    </source>
</evidence>
<evidence type="ECO:0000256" key="9">
    <source>
        <dbReference type="RuleBase" id="RU003357"/>
    </source>
</evidence>
<dbReference type="Proteomes" id="UP001216139">
    <property type="component" value="Chromosome"/>
</dbReference>
<evidence type="ECO:0000256" key="4">
    <source>
        <dbReference type="ARBA" id="ARBA00022692"/>
    </source>
</evidence>
<dbReference type="InterPro" id="IPR037066">
    <property type="entry name" value="Plug_dom_sf"/>
</dbReference>
<evidence type="ECO:0000256" key="7">
    <source>
        <dbReference type="ARBA" id="ARBA00023237"/>
    </source>
</evidence>
<dbReference type="InterPro" id="IPR023997">
    <property type="entry name" value="TonB-dep_OMP_SusC/RagA_CS"/>
</dbReference>
<dbReference type="InterPro" id="IPR000531">
    <property type="entry name" value="Beta-barrel_TonB"/>
</dbReference>
<evidence type="ECO:0000313" key="14">
    <source>
        <dbReference type="EMBL" id="WCT12437.1"/>
    </source>
</evidence>
<dbReference type="Pfam" id="PF00593">
    <property type="entry name" value="TonB_dep_Rec_b-barrel"/>
    <property type="match status" value="1"/>
</dbReference>
<dbReference type="SUPFAM" id="SSF49464">
    <property type="entry name" value="Carboxypeptidase regulatory domain-like"/>
    <property type="match status" value="1"/>
</dbReference>
<keyword evidence="3 8" id="KW-1134">Transmembrane beta strand</keyword>
<protein>
    <submittedName>
        <fullName evidence="14">SusC/RagA family TonB-linked outer membrane protein</fullName>
    </submittedName>
</protein>
<evidence type="ECO:0000256" key="3">
    <source>
        <dbReference type="ARBA" id="ARBA00022452"/>
    </source>
</evidence>
<accession>A0ABY7T7V5</accession>
<dbReference type="Gene3D" id="2.170.130.10">
    <property type="entry name" value="TonB-dependent receptor, plug domain"/>
    <property type="match status" value="1"/>
</dbReference>
<evidence type="ECO:0000259" key="12">
    <source>
        <dbReference type="Pfam" id="PF00593"/>
    </source>
</evidence>
<dbReference type="RefSeq" id="WP_273630700.1">
    <property type="nucleotide sequence ID" value="NZ_CP117167.1"/>
</dbReference>
<keyword evidence="4 8" id="KW-0812">Transmembrane</keyword>
<dbReference type="Gene3D" id="2.60.40.1120">
    <property type="entry name" value="Carboxypeptidase-like, regulatory domain"/>
    <property type="match status" value="1"/>
</dbReference>
<dbReference type="NCBIfam" id="TIGR04056">
    <property type="entry name" value="OMP_RagA_SusC"/>
    <property type="match status" value="1"/>
</dbReference>
<dbReference type="SUPFAM" id="SSF56935">
    <property type="entry name" value="Porins"/>
    <property type="match status" value="1"/>
</dbReference>
<feature type="domain" description="TonB-dependent receptor plug" evidence="13">
    <location>
        <begin position="114"/>
        <end position="232"/>
    </location>
</feature>
<organism evidence="14 15">
    <name type="scientific">Mucilaginibacter jinjuensis</name>
    <dbReference type="NCBI Taxonomy" id="1176721"/>
    <lineage>
        <taxon>Bacteria</taxon>
        <taxon>Pseudomonadati</taxon>
        <taxon>Bacteroidota</taxon>
        <taxon>Sphingobacteriia</taxon>
        <taxon>Sphingobacteriales</taxon>
        <taxon>Sphingobacteriaceae</taxon>
        <taxon>Mucilaginibacter</taxon>
    </lineage>
</organism>
<evidence type="ECO:0000256" key="8">
    <source>
        <dbReference type="PROSITE-ProRule" id="PRU01360"/>
    </source>
</evidence>
<keyword evidence="5 9" id="KW-0798">TonB box</keyword>
<evidence type="ECO:0000256" key="2">
    <source>
        <dbReference type="ARBA" id="ARBA00022448"/>
    </source>
</evidence>
<dbReference type="InterPro" id="IPR012910">
    <property type="entry name" value="Plug_dom"/>
</dbReference>
<dbReference type="Pfam" id="PF07715">
    <property type="entry name" value="Plug"/>
    <property type="match status" value="1"/>
</dbReference>
<dbReference type="Gene3D" id="2.40.170.20">
    <property type="entry name" value="TonB-dependent receptor, beta-barrel domain"/>
    <property type="match status" value="1"/>
</dbReference>
<dbReference type="Pfam" id="PF13715">
    <property type="entry name" value="CarbopepD_reg_2"/>
    <property type="match status" value="1"/>
</dbReference>
<dbReference type="InterPro" id="IPR039426">
    <property type="entry name" value="TonB-dep_rcpt-like"/>
</dbReference>
<comment type="similarity">
    <text evidence="8 9">Belongs to the TonB-dependent receptor family.</text>
</comment>
<dbReference type="InterPro" id="IPR008969">
    <property type="entry name" value="CarboxyPept-like_regulatory"/>
</dbReference>
<dbReference type="PROSITE" id="PS52016">
    <property type="entry name" value="TONB_DEPENDENT_REC_3"/>
    <property type="match status" value="1"/>
</dbReference>
<keyword evidence="6 8" id="KW-0472">Membrane</keyword>
<feature type="domain" description="TonB-dependent receptor-like beta-barrel" evidence="12">
    <location>
        <begin position="501"/>
        <end position="778"/>
    </location>
</feature>
<evidence type="ECO:0000256" key="11">
    <source>
        <dbReference type="SAM" id="SignalP"/>
    </source>
</evidence>
<evidence type="ECO:0000256" key="6">
    <source>
        <dbReference type="ARBA" id="ARBA00023136"/>
    </source>
</evidence>
<evidence type="ECO:0000256" key="10">
    <source>
        <dbReference type="SAM" id="MobiDB-lite"/>
    </source>
</evidence>
<dbReference type="NCBIfam" id="TIGR04057">
    <property type="entry name" value="SusC_RagA_signa"/>
    <property type="match status" value="1"/>
</dbReference>
<proteinExistence type="inferred from homology"/>
<reference evidence="14 15" key="1">
    <citation type="submission" date="2023-02" db="EMBL/GenBank/DDBJ databases">
        <title>Genome sequence of Mucilaginibacter jinjuensis strain KACC 16571.</title>
        <authorList>
            <person name="Kim S."/>
            <person name="Heo J."/>
            <person name="Kwon S.-W."/>
        </authorList>
    </citation>
    <scope>NUCLEOTIDE SEQUENCE [LARGE SCALE GENOMIC DNA]</scope>
    <source>
        <strain evidence="14 15">KACC 16571</strain>
    </source>
</reference>
<keyword evidence="7 8" id="KW-0998">Cell outer membrane</keyword>
<feature type="compositionally biased region" description="Low complexity" evidence="10">
    <location>
        <begin position="1011"/>
        <end position="1029"/>
    </location>
</feature>
<dbReference type="InterPro" id="IPR023996">
    <property type="entry name" value="TonB-dep_OMP_SusC/RagA"/>
</dbReference>
<comment type="subcellular location">
    <subcellularLocation>
        <location evidence="1 8">Cell outer membrane</location>
        <topology evidence="1 8">Multi-pass membrane protein</topology>
    </subcellularLocation>
</comment>
<evidence type="ECO:0000256" key="5">
    <source>
        <dbReference type="ARBA" id="ARBA00023077"/>
    </source>
</evidence>
<gene>
    <name evidence="14" type="ORF">PQO05_00640</name>
</gene>
<dbReference type="EMBL" id="CP117167">
    <property type="protein sequence ID" value="WCT12437.1"/>
    <property type="molecule type" value="Genomic_DNA"/>
</dbReference>
<feature type="region of interest" description="Disordered" evidence="10">
    <location>
        <begin position="1008"/>
        <end position="1031"/>
    </location>
</feature>
<keyword evidence="15" id="KW-1185">Reference proteome</keyword>